<gene>
    <name evidence="4" type="ORF">J41TS12_48090</name>
</gene>
<accession>A0A919Y0E8</accession>
<feature type="signal peptide" evidence="2">
    <location>
        <begin position="1"/>
        <end position="27"/>
    </location>
</feature>
<feature type="transmembrane region" description="Helical" evidence="1">
    <location>
        <begin position="360"/>
        <end position="380"/>
    </location>
</feature>
<name>A0A919Y0E8_9BACL</name>
<keyword evidence="2" id="KW-0732">Signal</keyword>
<reference evidence="4 5" key="1">
    <citation type="submission" date="2021-03" db="EMBL/GenBank/DDBJ databases">
        <title>Antimicrobial resistance genes in bacteria isolated from Japanese honey, and their potential for conferring macrolide and lincosamide resistance in the American foulbrood pathogen Paenibacillus larvae.</title>
        <authorList>
            <person name="Okamoto M."/>
            <person name="Kumagai M."/>
            <person name="Kanamori H."/>
            <person name="Takamatsu D."/>
        </authorList>
    </citation>
    <scope>NUCLEOTIDE SEQUENCE [LARGE SCALE GENOMIC DNA]</scope>
    <source>
        <strain evidence="4 5">J41TS12</strain>
    </source>
</reference>
<feature type="domain" description="Alpha-galactosidase NEW3" evidence="3">
    <location>
        <begin position="267"/>
        <end position="341"/>
    </location>
</feature>
<feature type="chain" id="PRO_5039651459" description="Alpha-galactosidase NEW3 domain-containing protein" evidence="2">
    <location>
        <begin position="28"/>
        <end position="386"/>
    </location>
</feature>
<organism evidence="4 5">
    <name type="scientific">Paenibacillus antibioticophila</name>
    <dbReference type="NCBI Taxonomy" id="1274374"/>
    <lineage>
        <taxon>Bacteria</taxon>
        <taxon>Bacillati</taxon>
        <taxon>Bacillota</taxon>
        <taxon>Bacilli</taxon>
        <taxon>Bacillales</taxon>
        <taxon>Paenibacillaceae</taxon>
        <taxon>Paenibacillus</taxon>
    </lineage>
</organism>
<evidence type="ECO:0000256" key="1">
    <source>
        <dbReference type="SAM" id="Phobius"/>
    </source>
</evidence>
<protein>
    <recommendedName>
        <fullName evidence="3">Alpha-galactosidase NEW3 domain-containing protein</fullName>
    </recommendedName>
</protein>
<dbReference type="Proteomes" id="UP000681162">
    <property type="component" value="Unassembled WGS sequence"/>
</dbReference>
<proteinExistence type="predicted"/>
<dbReference type="Gene3D" id="2.60.40.10">
    <property type="entry name" value="Immunoglobulins"/>
    <property type="match status" value="1"/>
</dbReference>
<dbReference type="AlphaFoldDB" id="A0A919Y0E8"/>
<comment type="caution">
    <text evidence="4">The sequence shown here is derived from an EMBL/GenBank/DDBJ whole genome shotgun (WGS) entry which is preliminary data.</text>
</comment>
<dbReference type="RefSeq" id="WP_212943773.1">
    <property type="nucleotide sequence ID" value="NZ_BORR01000030.1"/>
</dbReference>
<dbReference type="InterPro" id="IPR018905">
    <property type="entry name" value="A-galactase_NEW3"/>
</dbReference>
<keyword evidence="1" id="KW-0472">Membrane</keyword>
<dbReference type="PANTHER" id="PTHR39198:SF1">
    <property type="entry name" value="ALPHA-GALACTOSIDASE NEW3 DOMAIN-CONTAINING PROTEIN"/>
    <property type="match status" value="1"/>
</dbReference>
<evidence type="ECO:0000313" key="4">
    <source>
        <dbReference type="EMBL" id="GIO39948.1"/>
    </source>
</evidence>
<dbReference type="EMBL" id="BORR01000030">
    <property type="protein sequence ID" value="GIO39948.1"/>
    <property type="molecule type" value="Genomic_DNA"/>
</dbReference>
<sequence length="386" mass="41227">MLSSLRKAALLLLTLFTALGFSGFIQAPEARAADALELYTPYVDWSAAPGETVSYSIELINHSSSTLTADITLDQGGNKWESVMTAGGRDISKLAVKPDESQTISLQLEVPLQVDKGRYTFTLRAGQAVLPLVIHVSEQGTFNTELNVDQANMEGYSDSSFTYSAVLRNRTSTTQTYALTAQAPGGWDVRFKSDGTSVTSVEVEPNTEKTISIEVKPAEMVQADTYTIPIAASSGDSMAQAELEAVITGTYGMELTTSNNLLSADIQSGGTRKLDFVVYNTGSAELQDLSFSANAPTGWEVSFSPSTITSIAPGESKPVQATIKSSNKSLAGDYVVSVTANSSAKSASADLRITVESSVLWGWIGVLIILAVVAGIYYLFRKFGRR</sequence>
<dbReference type="PANTHER" id="PTHR39198">
    <property type="entry name" value="HYPOTHETICAL MEMBRANE PROTEIN, CONSERVED"/>
    <property type="match status" value="1"/>
</dbReference>
<evidence type="ECO:0000259" key="3">
    <source>
        <dbReference type="Pfam" id="PF10633"/>
    </source>
</evidence>
<keyword evidence="5" id="KW-1185">Reference proteome</keyword>
<dbReference type="InterPro" id="IPR013783">
    <property type="entry name" value="Ig-like_fold"/>
</dbReference>
<keyword evidence="1" id="KW-0812">Transmembrane</keyword>
<dbReference type="Pfam" id="PF10633">
    <property type="entry name" value="NPCBM_assoc"/>
    <property type="match status" value="1"/>
</dbReference>
<keyword evidence="1" id="KW-1133">Transmembrane helix</keyword>
<evidence type="ECO:0000313" key="5">
    <source>
        <dbReference type="Proteomes" id="UP000681162"/>
    </source>
</evidence>
<evidence type="ECO:0000256" key="2">
    <source>
        <dbReference type="SAM" id="SignalP"/>
    </source>
</evidence>